<keyword evidence="1" id="KW-0732">Signal</keyword>
<proteinExistence type="predicted"/>
<organism evidence="2 3">
    <name type="scientific">Roseimaritima ulvae</name>
    <dbReference type="NCBI Taxonomy" id="980254"/>
    <lineage>
        <taxon>Bacteria</taxon>
        <taxon>Pseudomonadati</taxon>
        <taxon>Planctomycetota</taxon>
        <taxon>Planctomycetia</taxon>
        <taxon>Pirellulales</taxon>
        <taxon>Pirellulaceae</taxon>
        <taxon>Roseimaritima</taxon>
    </lineage>
</organism>
<evidence type="ECO:0000313" key="3">
    <source>
        <dbReference type="Proteomes" id="UP000325286"/>
    </source>
</evidence>
<evidence type="ECO:0000313" key="2">
    <source>
        <dbReference type="EMBL" id="QEG41502.1"/>
    </source>
</evidence>
<evidence type="ECO:0000256" key="1">
    <source>
        <dbReference type="SAM" id="SignalP"/>
    </source>
</evidence>
<evidence type="ECO:0008006" key="4">
    <source>
        <dbReference type="Google" id="ProtNLM"/>
    </source>
</evidence>
<dbReference type="EMBL" id="CP042914">
    <property type="protein sequence ID" value="QEG41502.1"/>
    <property type="molecule type" value="Genomic_DNA"/>
</dbReference>
<dbReference type="AlphaFoldDB" id="A0A5B9QU87"/>
<gene>
    <name evidence="2" type="ORF">UC8_35250</name>
</gene>
<feature type="signal peptide" evidence="1">
    <location>
        <begin position="1"/>
        <end position="24"/>
    </location>
</feature>
<dbReference type="KEGG" id="rul:UC8_35250"/>
<name>A0A5B9QU87_9BACT</name>
<keyword evidence="3" id="KW-1185">Reference proteome</keyword>
<reference evidence="2 3" key="1">
    <citation type="submission" date="2019-08" db="EMBL/GenBank/DDBJ databases">
        <title>Deep-cultivation of Planctomycetes and their phenomic and genomic characterization uncovers novel biology.</title>
        <authorList>
            <person name="Wiegand S."/>
            <person name="Jogler M."/>
            <person name="Boedeker C."/>
            <person name="Pinto D."/>
            <person name="Vollmers J."/>
            <person name="Rivas-Marin E."/>
            <person name="Kohn T."/>
            <person name="Peeters S.H."/>
            <person name="Heuer A."/>
            <person name="Rast P."/>
            <person name="Oberbeckmann S."/>
            <person name="Bunk B."/>
            <person name="Jeske O."/>
            <person name="Meyerdierks A."/>
            <person name="Storesund J.E."/>
            <person name="Kallscheuer N."/>
            <person name="Luecker S."/>
            <person name="Lage O.M."/>
            <person name="Pohl T."/>
            <person name="Merkel B.J."/>
            <person name="Hornburger P."/>
            <person name="Mueller R.-W."/>
            <person name="Bruemmer F."/>
            <person name="Labrenz M."/>
            <person name="Spormann A.M."/>
            <person name="Op den Camp H."/>
            <person name="Overmann J."/>
            <person name="Amann R."/>
            <person name="Jetten M.S.M."/>
            <person name="Mascher T."/>
            <person name="Medema M.H."/>
            <person name="Devos D.P."/>
            <person name="Kaster A.-K."/>
            <person name="Ovreas L."/>
            <person name="Rohde M."/>
            <person name="Galperin M.Y."/>
            <person name="Jogler C."/>
        </authorList>
    </citation>
    <scope>NUCLEOTIDE SEQUENCE [LARGE SCALE GENOMIC DNA]</scope>
    <source>
        <strain evidence="2 3">UC8</strain>
    </source>
</reference>
<dbReference type="Proteomes" id="UP000325286">
    <property type="component" value="Chromosome"/>
</dbReference>
<protein>
    <recommendedName>
        <fullName evidence="4">Nudix hydrolase domain-containing protein</fullName>
    </recommendedName>
</protein>
<sequence length="186" mass="20884" precursor="true">MRLSVRVRCCRVLSFRCGSPAVSATELVWTVSTLVVKSMDQIELPGWRIEYDRSATVAMLARMPTSGPDSCHCAPCKNWAATRRNILPVEFQALLEELGIPLDREIEIIHFGRLESGQHFYGGWYHFVGHVLEGEQELAPHLRVDSFAWFFHAKPALLTDASAGLPIVQLEIEAEIPWLSNLPEAS</sequence>
<feature type="chain" id="PRO_5022880024" description="Nudix hydrolase domain-containing protein" evidence="1">
    <location>
        <begin position="25"/>
        <end position="186"/>
    </location>
</feature>
<accession>A0A5B9QU87</accession>